<dbReference type="InterPro" id="IPR050204">
    <property type="entry name" value="AraC_XylS_family_regulators"/>
</dbReference>
<dbReference type="InterPro" id="IPR009057">
    <property type="entry name" value="Homeodomain-like_sf"/>
</dbReference>
<dbReference type="SUPFAM" id="SSF46689">
    <property type="entry name" value="Homeodomain-like"/>
    <property type="match status" value="1"/>
</dbReference>
<comment type="caution">
    <text evidence="5">The sequence shown here is derived from an EMBL/GenBank/DDBJ whole genome shotgun (WGS) entry which is preliminary data.</text>
</comment>
<dbReference type="GO" id="GO:0043565">
    <property type="term" value="F:sequence-specific DNA binding"/>
    <property type="evidence" value="ECO:0007669"/>
    <property type="project" value="InterPro"/>
</dbReference>
<evidence type="ECO:0000256" key="1">
    <source>
        <dbReference type="ARBA" id="ARBA00023015"/>
    </source>
</evidence>
<protein>
    <recommendedName>
        <fullName evidence="4">HTH araC/xylS-type domain-containing protein</fullName>
    </recommendedName>
</protein>
<dbReference type="InterPro" id="IPR035418">
    <property type="entry name" value="AraC-bd_2"/>
</dbReference>
<dbReference type="Pfam" id="PF14525">
    <property type="entry name" value="AraC_binding_2"/>
    <property type="match status" value="1"/>
</dbReference>
<sequence>MIEIRSAEEWAAAITTEIVPLGVRRIASGFHASVDRRDLGDDVRITRASATASAIRRTARDITSSDDGFAIFQLNIAGAGRVSQGDRDCRLDGLSATVYTTDRPAGFEFSDGNDGYLVQMPRELLPVSDSELRRFVVRPLTGEPLLRVCVALLESAREEVSRLDWNGQAVVTGTLLDLLASLLRSGAEGSAPSHSALLGRMQHHIDRHCSDPGLDVSALAGHFSVSTRLVHSTFASIGATPAERIRSARLRRARQLIEQTDLLLSTIAAECGFGDFSTFVRAFKRAHHVTPSAWRRQHLALRSA</sequence>
<dbReference type="EMBL" id="LJIW01000002">
    <property type="protein sequence ID" value="PNG89959.1"/>
    <property type="molecule type" value="Genomic_DNA"/>
</dbReference>
<evidence type="ECO:0000313" key="5">
    <source>
        <dbReference type="EMBL" id="PNG89959.1"/>
    </source>
</evidence>
<evidence type="ECO:0000313" key="6">
    <source>
        <dbReference type="Proteomes" id="UP000236520"/>
    </source>
</evidence>
<organism evidence="5 6">
    <name type="scientific">Streptomyces malaysiensis</name>
    <dbReference type="NCBI Taxonomy" id="92644"/>
    <lineage>
        <taxon>Bacteria</taxon>
        <taxon>Bacillati</taxon>
        <taxon>Actinomycetota</taxon>
        <taxon>Actinomycetes</taxon>
        <taxon>Kitasatosporales</taxon>
        <taxon>Streptomycetaceae</taxon>
        <taxon>Streptomyces</taxon>
        <taxon>Streptomyces violaceusniger group</taxon>
    </lineage>
</organism>
<reference evidence="5 6" key="1">
    <citation type="submission" date="2015-09" db="EMBL/GenBank/DDBJ databases">
        <title>Genome sequence, genome mining and natural product profiling of a biocontrol bacterium Streptomyces malaysiensis F913.</title>
        <authorList>
            <person name="Xu Y."/>
            <person name="Wei J."/>
            <person name="Xie J."/>
            <person name="Li T."/>
            <person name="Zhou Z."/>
        </authorList>
    </citation>
    <scope>NUCLEOTIDE SEQUENCE [LARGE SCALE GENOMIC DNA]</scope>
    <source>
        <strain evidence="5 6">F913</strain>
    </source>
</reference>
<dbReference type="Proteomes" id="UP000236520">
    <property type="component" value="Unassembled WGS sequence"/>
</dbReference>
<name>A0A2J7YPV2_STRMQ</name>
<dbReference type="RefSeq" id="WP_102935896.1">
    <property type="nucleotide sequence ID" value="NZ_LJIW01000002.1"/>
</dbReference>
<proteinExistence type="predicted"/>
<gene>
    <name evidence="5" type="ORF">SMF913_25424</name>
</gene>
<feature type="domain" description="HTH araC/xylS-type" evidence="4">
    <location>
        <begin position="199"/>
        <end position="297"/>
    </location>
</feature>
<keyword evidence="1" id="KW-0805">Transcription regulation</keyword>
<dbReference type="GO" id="GO:0003700">
    <property type="term" value="F:DNA-binding transcription factor activity"/>
    <property type="evidence" value="ECO:0007669"/>
    <property type="project" value="InterPro"/>
</dbReference>
<dbReference type="PANTHER" id="PTHR46796">
    <property type="entry name" value="HTH-TYPE TRANSCRIPTIONAL ACTIVATOR RHAS-RELATED"/>
    <property type="match status" value="1"/>
</dbReference>
<accession>A0A2J7YPV2</accession>
<keyword evidence="2" id="KW-0238">DNA-binding</keyword>
<evidence type="ECO:0000256" key="3">
    <source>
        <dbReference type="ARBA" id="ARBA00023163"/>
    </source>
</evidence>
<keyword evidence="6" id="KW-1185">Reference proteome</keyword>
<evidence type="ECO:0000259" key="4">
    <source>
        <dbReference type="PROSITE" id="PS01124"/>
    </source>
</evidence>
<dbReference type="Gene3D" id="1.10.10.60">
    <property type="entry name" value="Homeodomain-like"/>
    <property type="match status" value="1"/>
</dbReference>
<dbReference type="InterPro" id="IPR018060">
    <property type="entry name" value="HTH_AraC"/>
</dbReference>
<evidence type="ECO:0000256" key="2">
    <source>
        <dbReference type="ARBA" id="ARBA00023125"/>
    </source>
</evidence>
<dbReference type="Pfam" id="PF12833">
    <property type="entry name" value="HTH_18"/>
    <property type="match status" value="1"/>
</dbReference>
<dbReference type="PROSITE" id="PS01124">
    <property type="entry name" value="HTH_ARAC_FAMILY_2"/>
    <property type="match status" value="1"/>
</dbReference>
<dbReference type="PANTHER" id="PTHR46796:SF6">
    <property type="entry name" value="ARAC SUBFAMILY"/>
    <property type="match status" value="1"/>
</dbReference>
<dbReference type="AlphaFoldDB" id="A0A2J7YPV2"/>
<keyword evidence="3" id="KW-0804">Transcription</keyword>
<dbReference type="SMART" id="SM00342">
    <property type="entry name" value="HTH_ARAC"/>
    <property type="match status" value="1"/>
</dbReference>